<accession>A0ABY8L9B2</accession>
<protein>
    <submittedName>
        <fullName evidence="2">Uncharacterized protein</fullName>
    </submittedName>
</protein>
<dbReference type="Proteomes" id="UP001243420">
    <property type="component" value="Chromosome"/>
</dbReference>
<evidence type="ECO:0000313" key="2">
    <source>
        <dbReference type="EMBL" id="WGH77886.1"/>
    </source>
</evidence>
<dbReference type="RefSeq" id="WP_279964502.1">
    <property type="nucleotide sequence ID" value="NZ_CP122537.1"/>
</dbReference>
<feature type="transmembrane region" description="Helical" evidence="1">
    <location>
        <begin position="89"/>
        <end position="110"/>
    </location>
</feature>
<reference evidence="2 3" key="1">
    <citation type="submission" date="2023-04" db="EMBL/GenBank/DDBJ databases">
        <title>Jannaschia ovalis sp. nov., a marine bacterium isolated from sea tidal flat.</title>
        <authorList>
            <person name="Kwon D.Y."/>
            <person name="Kim J.-J."/>
        </authorList>
    </citation>
    <scope>NUCLEOTIDE SEQUENCE [LARGE SCALE GENOMIC DNA]</scope>
    <source>
        <strain evidence="2 3">GRR-S6-38</strain>
    </source>
</reference>
<keyword evidence="1" id="KW-1133">Transmembrane helix</keyword>
<feature type="transmembrane region" description="Helical" evidence="1">
    <location>
        <begin position="51"/>
        <end position="69"/>
    </location>
</feature>
<evidence type="ECO:0000313" key="3">
    <source>
        <dbReference type="Proteomes" id="UP001243420"/>
    </source>
</evidence>
<gene>
    <name evidence="2" type="ORF">P8627_12695</name>
</gene>
<feature type="transmembrane region" description="Helical" evidence="1">
    <location>
        <begin position="12"/>
        <end position="31"/>
    </location>
</feature>
<dbReference type="EMBL" id="CP122537">
    <property type="protein sequence ID" value="WGH77886.1"/>
    <property type="molecule type" value="Genomic_DNA"/>
</dbReference>
<feature type="transmembrane region" description="Helical" evidence="1">
    <location>
        <begin position="116"/>
        <end position="137"/>
    </location>
</feature>
<evidence type="ECO:0000256" key="1">
    <source>
        <dbReference type="SAM" id="Phobius"/>
    </source>
</evidence>
<name>A0ABY8L9B2_9RHOB</name>
<keyword evidence="1" id="KW-0472">Membrane</keyword>
<proteinExistence type="predicted"/>
<sequence length="145" mass="14855">MTPDALLASRRATALALAALTYANAVLTYFALTRGESATLGAALGKLVDSLPWLLPVATPLAILFALALAPPARRAFAAARPRGRIPALAAAIAAFLLPAAFLTEAALALRDGWNWPRLALQLACGAGLAAAAAALLDWKTQADA</sequence>
<keyword evidence="1" id="KW-0812">Transmembrane</keyword>
<keyword evidence="3" id="KW-1185">Reference proteome</keyword>
<organism evidence="2 3">
    <name type="scientific">Jannaschia ovalis</name>
    <dbReference type="NCBI Taxonomy" id="3038773"/>
    <lineage>
        <taxon>Bacteria</taxon>
        <taxon>Pseudomonadati</taxon>
        <taxon>Pseudomonadota</taxon>
        <taxon>Alphaproteobacteria</taxon>
        <taxon>Rhodobacterales</taxon>
        <taxon>Roseobacteraceae</taxon>
        <taxon>Jannaschia</taxon>
    </lineage>
</organism>